<dbReference type="AlphaFoldDB" id="G3B1X7"/>
<dbReference type="STRING" id="590646.G3B1X7"/>
<evidence type="ECO:0000313" key="8">
    <source>
        <dbReference type="Proteomes" id="UP000000707"/>
    </source>
</evidence>
<evidence type="ECO:0000256" key="3">
    <source>
        <dbReference type="ARBA" id="ARBA00023015"/>
    </source>
</evidence>
<reference evidence="7 8" key="1">
    <citation type="journal article" date="2011" name="Proc. Natl. Acad. Sci. U.S.A.">
        <title>Comparative genomics of xylose-fermenting fungi for enhanced biofuel production.</title>
        <authorList>
            <person name="Wohlbach D.J."/>
            <person name="Kuo A."/>
            <person name="Sato T.K."/>
            <person name="Potts K.M."/>
            <person name="Salamov A.A."/>
            <person name="LaButti K.M."/>
            <person name="Sun H."/>
            <person name="Clum A."/>
            <person name="Pangilinan J.L."/>
            <person name="Lindquist E.A."/>
            <person name="Lucas S."/>
            <person name="Lapidus A."/>
            <person name="Jin M."/>
            <person name="Gunawan C."/>
            <person name="Balan V."/>
            <person name="Dale B.E."/>
            <person name="Jeffries T.W."/>
            <person name="Zinkel R."/>
            <person name="Barry K.W."/>
            <person name="Grigoriev I.V."/>
            <person name="Gasch A.P."/>
        </authorList>
    </citation>
    <scope>NUCLEOTIDE SEQUENCE [LARGE SCALE GENOMIC DNA]</scope>
    <source>
        <strain evidence="8">ATCC 10573 / BCRC 21748 / CBS 615 / JCM 9827 / NBRC 10315 / NRRL Y-1498 / VKM Y-70</strain>
    </source>
</reference>
<dbReference type="GO" id="GO:0006338">
    <property type="term" value="P:chromatin remodeling"/>
    <property type="evidence" value="ECO:0007669"/>
    <property type="project" value="InterPro"/>
</dbReference>
<sequence>MGSAAINNRTYFPQALASGLASRVNKDSDSALITTTVPTTRNRRQVNYSEYDRGEDDFDDDFSPSSTSNQQSNNQSNESAVNKIILKPVRVPKYPSDLDSEENLKEVKNSDDVLVPIRLSIDYNGGNSKYQDCFMWNLNQTLISPEEFASIAATDLELPTSVHSVMVESIKKQIEEYKQYSNLQLPSNMEYHVIINLAVSLGKILYEDRFEWDLTQTDVSPEMFADIVVADMGLSLEFKPAIATSLHEVISRLKREIIEGKNHELEKYQQLSGLIFERGIRISTESSVNNGNDHWEPIVEILTPEEITRREVERQRSSRRKNRENLKGVSGKRKFDEVESSWRSY</sequence>
<feature type="compositionally biased region" description="Acidic residues" evidence="6">
    <location>
        <begin position="53"/>
        <end position="62"/>
    </location>
</feature>
<keyword evidence="8" id="KW-1185">Reference proteome</keyword>
<evidence type="ECO:0000256" key="2">
    <source>
        <dbReference type="ARBA" id="ARBA00010239"/>
    </source>
</evidence>
<dbReference type="Pfam" id="PF04855">
    <property type="entry name" value="SNF5"/>
    <property type="match status" value="1"/>
</dbReference>
<feature type="region of interest" description="Disordered" evidence="6">
    <location>
        <begin position="36"/>
        <end position="82"/>
    </location>
</feature>
<keyword evidence="4" id="KW-0804">Transcription</keyword>
<evidence type="ECO:0000256" key="5">
    <source>
        <dbReference type="ARBA" id="ARBA00023242"/>
    </source>
</evidence>
<comment type="similarity">
    <text evidence="2">Belongs to the SNF5 family.</text>
</comment>
<keyword evidence="5" id="KW-0539">Nucleus</keyword>
<dbReference type="PANTHER" id="PTHR10019">
    <property type="entry name" value="SNF5"/>
    <property type="match status" value="1"/>
</dbReference>
<dbReference type="GeneID" id="18246899"/>
<feature type="region of interest" description="Disordered" evidence="6">
    <location>
        <begin position="312"/>
        <end position="345"/>
    </location>
</feature>
<keyword evidence="3" id="KW-0805">Transcription regulation</keyword>
<dbReference type="OrthoDB" id="10258327at2759"/>
<organism evidence="8">
    <name type="scientific">Candida tenuis (strain ATCC 10573 / BCRC 21748 / CBS 615 / JCM 9827 / NBRC 10315 / NRRL Y-1498 / VKM Y-70)</name>
    <name type="common">Yeast</name>
    <name type="synonym">Yamadazyma tenuis</name>
    <dbReference type="NCBI Taxonomy" id="590646"/>
    <lineage>
        <taxon>Eukaryota</taxon>
        <taxon>Fungi</taxon>
        <taxon>Dikarya</taxon>
        <taxon>Ascomycota</taxon>
        <taxon>Saccharomycotina</taxon>
        <taxon>Pichiomycetes</taxon>
        <taxon>Debaryomycetaceae</taxon>
        <taxon>Yamadazyma</taxon>
    </lineage>
</organism>
<dbReference type="InterPro" id="IPR006939">
    <property type="entry name" value="SNF5"/>
</dbReference>
<proteinExistence type="inferred from homology"/>
<dbReference type="HOGENOM" id="CLU_014421_4_0_1"/>
<name>G3B1X7_CANTC</name>
<feature type="compositionally biased region" description="Low complexity" evidence="6">
    <location>
        <begin position="63"/>
        <end position="79"/>
    </location>
</feature>
<evidence type="ECO:0000256" key="6">
    <source>
        <dbReference type="SAM" id="MobiDB-lite"/>
    </source>
</evidence>
<dbReference type="KEGG" id="cten:18246899"/>
<dbReference type="Proteomes" id="UP000000707">
    <property type="component" value="Unassembled WGS sequence"/>
</dbReference>
<gene>
    <name evidence="7" type="ORF">CANTEDRAFT_113323</name>
</gene>
<accession>G3B1X7</accession>
<evidence type="ECO:0000313" key="7">
    <source>
        <dbReference type="EMBL" id="EGV64555.1"/>
    </source>
</evidence>
<dbReference type="eggNOG" id="KOG1649">
    <property type="taxonomic scope" value="Eukaryota"/>
</dbReference>
<evidence type="ECO:0000256" key="4">
    <source>
        <dbReference type="ARBA" id="ARBA00023163"/>
    </source>
</evidence>
<dbReference type="EMBL" id="GL996515">
    <property type="protein sequence ID" value="EGV64555.1"/>
    <property type="molecule type" value="Genomic_DNA"/>
</dbReference>
<comment type="subcellular location">
    <subcellularLocation>
        <location evidence="1">Nucleus</location>
    </subcellularLocation>
</comment>
<dbReference type="GO" id="GO:0000228">
    <property type="term" value="C:nuclear chromosome"/>
    <property type="evidence" value="ECO:0007669"/>
    <property type="project" value="InterPro"/>
</dbReference>
<protein>
    <recommendedName>
        <fullName evidence="9">SNF5-domain-containing protein</fullName>
    </recommendedName>
</protein>
<evidence type="ECO:0008006" key="9">
    <source>
        <dbReference type="Google" id="ProtNLM"/>
    </source>
</evidence>
<feature type="compositionally biased region" description="Polar residues" evidence="6">
    <location>
        <begin position="36"/>
        <end position="48"/>
    </location>
</feature>
<evidence type="ECO:0000256" key="1">
    <source>
        <dbReference type="ARBA" id="ARBA00004123"/>
    </source>
</evidence>